<sequence length="257" mass="29242">MAVIHHSHNAIVAKLEPNIVLKYSRYAWWDYPHDAEHEPVIREAKDSLLIEERILLALGSHPRIIEFLGHYHPQGLKFIEADKGDLQAYINKSFSAITLEDQVRWILQASEAIAYIHSKGIIHSDLRPENFLLFSRPDGRMDLRLCDFGGSKYGDLYGGNLPDAGFFDPRHGLTPTPATDIFSLGSVFFTITYGHWPHWDNEEPPLYQVKVDDLFSRGEFPPVDHITGPIINSCWKGKYATANLLLEDCRNLCAGFQ</sequence>
<comment type="subunit">
    <text evidence="2">Component of the EKC/KEOPS complex composed of at least BUD32, CGI121, GON7, KAE1 and PCC1; the whole complex dimerizes.</text>
</comment>
<dbReference type="OrthoDB" id="1668230at2759"/>
<gene>
    <name evidence="11" type="ORF">FZEAL_7765</name>
</gene>
<protein>
    <recommendedName>
        <fullName evidence="5">EKC/KEOPS complex subunit BUD32</fullName>
        <ecNumber evidence="3">2.7.11.1</ecNumber>
    </recommendedName>
    <alternativeName>
        <fullName evidence="6 7">Atypical Serine/threonine protein kinase BUD32</fullName>
    </alternativeName>
    <alternativeName>
        <fullName evidence="4">EKC/KEOPS complex subunit bud32</fullName>
    </alternativeName>
</protein>
<dbReference type="GO" id="GO:0044773">
    <property type="term" value="P:mitotic DNA damage checkpoint signaling"/>
    <property type="evidence" value="ECO:0007669"/>
    <property type="project" value="TreeGrafter"/>
</dbReference>
<dbReference type="GO" id="GO:0004674">
    <property type="term" value="F:protein serine/threonine kinase activity"/>
    <property type="evidence" value="ECO:0007669"/>
    <property type="project" value="UniProtKB-EC"/>
</dbReference>
<dbReference type="GO" id="GO:0005524">
    <property type="term" value="F:ATP binding"/>
    <property type="evidence" value="ECO:0007669"/>
    <property type="project" value="InterPro"/>
</dbReference>
<comment type="function">
    <text evidence="1">Component of the EKC/KEOPS complex that is required for the formation of a threonylcarbamoyl group on adenosine at position 37 (t(6)A37) in tRNAs that read codons beginning with adenine. The complex is probably involved in the transfer of the threonylcarbamoyl moiety of threonylcarbamoyl-AMP (TC-AMP) to the N6 group of A37. BUD32 has ATPase activity in the context of the EKC/KEOPS complex and likely plays a supporting role to the catalytic subunit KAE1. The EKC/KEOPS complex also promotes both telomere uncapping and telomere elongation. The complex is required for efficient recruitment of transcriptional coactivators.</text>
</comment>
<keyword evidence="12" id="KW-1185">Reference proteome</keyword>
<evidence type="ECO:0000256" key="4">
    <source>
        <dbReference type="ARBA" id="ARBA00013948"/>
    </source>
</evidence>
<reference evidence="11" key="2">
    <citation type="submission" date="2020-05" db="EMBL/GenBank/DDBJ databases">
        <authorList>
            <person name="Kim H.-S."/>
            <person name="Proctor R.H."/>
            <person name="Brown D.W."/>
        </authorList>
    </citation>
    <scope>NUCLEOTIDE SEQUENCE</scope>
    <source>
        <strain evidence="11">NRRL 22465</strain>
    </source>
</reference>
<evidence type="ECO:0000256" key="3">
    <source>
        <dbReference type="ARBA" id="ARBA00012513"/>
    </source>
</evidence>
<dbReference type="PANTHER" id="PTHR44167:SF30">
    <property type="entry name" value="PHOSPHORYLASE KINASE"/>
    <property type="match status" value="1"/>
</dbReference>
<dbReference type="InterPro" id="IPR008266">
    <property type="entry name" value="Tyr_kinase_AS"/>
</dbReference>
<proteinExistence type="predicted"/>
<organism evidence="11 12">
    <name type="scientific">Fusarium zealandicum</name>
    <dbReference type="NCBI Taxonomy" id="1053134"/>
    <lineage>
        <taxon>Eukaryota</taxon>
        <taxon>Fungi</taxon>
        <taxon>Dikarya</taxon>
        <taxon>Ascomycota</taxon>
        <taxon>Pezizomycotina</taxon>
        <taxon>Sordariomycetes</taxon>
        <taxon>Hypocreomycetidae</taxon>
        <taxon>Hypocreales</taxon>
        <taxon>Nectriaceae</taxon>
        <taxon>Fusarium</taxon>
        <taxon>Fusarium staphyleae species complex</taxon>
    </lineage>
</organism>
<evidence type="ECO:0000256" key="8">
    <source>
        <dbReference type="ARBA" id="ARBA00047899"/>
    </source>
</evidence>
<accession>A0A8H4XII8</accession>
<dbReference type="InterPro" id="IPR000719">
    <property type="entry name" value="Prot_kinase_dom"/>
</dbReference>
<comment type="catalytic activity">
    <reaction evidence="9">
        <text>L-seryl-[protein] + ATP = O-phospho-L-seryl-[protein] + ADP + H(+)</text>
        <dbReference type="Rhea" id="RHEA:17989"/>
        <dbReference type="Rhea" id="RHEA-COMP:9863"/>
        <dbReference type="Rhea" id="RHEA-COMP:11604"/>
        <dbReference type="ChEBI" id="CHEBI:15378"/>
        <dbReference type="ChEBI" id="CHEBI:29999"/>
        <dbReference type="ChEBI" id="CHEBI:30616"/>
        <dbReference type="ChEBI" id="CHEBI:83421"/>
        <dbReference type="ChEBI" id="CHEBI:456216"/>
        <dbReference type="EC" id="2.7.11.1"/>
    </reaction>
</comment>
<dbReference type="Proteomes" id="UP000635477">
    <property type="component" value="Unassembled WGS sequence"/>
</dbReference>
<evidence type="ECO:0000259" key="10">
    <source>
        <dbReference type="PROSITE" id="PS50011"/>
    </source>
</evidence>
<evidence type="ECO:0000256" key="9">
    <source>
        <dbReference type="ARBA" id="ARBA00048679"/>
    </source>
</evidence>
<evidence type="ECO:0000256" key="5">
    <source>
        <dbReference type="ARBA" id="ARBA00019973"/>
    </source>
</evidence>
<dbReference type="InterPro" id="IPR011009">
    <property type="entry name" value="Kinase-like_dom_sf"/>
</dbReference>
<dbReference type="PROSITE" id="PS00109">
    <property type="entry name" value="PROTEIN_KINASE_TYR"/>
    <property type="match status" value="1"/>
</dbReference>
<dbReference type="AlphaFoldDB" id="A0A8H4XII8"/>
<dbReference type="PROSITE" id="PS50011">
    <property type="entry name" value="PROTEIN_KINASE_DOM"/>
    <property type="match status" value="1"/>
</dbReference>
<feature type="domain" description="Protein kinase" evidence="10">
    <location>
        <begin position="1"/>
        <end position="257"/>
    </location>
</feature>
<dbReference type="Pfam" id="PF00069">
    <property type="entry name" value="Pkinase"/>
    <property type="match status" value="1"/>
</dbReference>
<comment type="caution">
    <text evidence="11">The sequence shown here is derived from an EMBL/GenBank/DDBJ whole genome shotgun (WGS) entry which is preliminary data.</text>
</comment>
<evidence type="ECO:0000256" key="7">
    <source>
        <dbReference type="ARBA" id="ARBA00033194"/>
    </source>
</evidence>
<dbReference type="SUPFAM" id="SSF56112">
    <property type="entry name" value="Protein kinase-like (PK-like)"/>
    <property type="match status" value="1"/>
</dbReference>
<name>A0A8H4XII8_9HYPO</name>
<evidence type="ECO:0000256" key="1">
    <source>
        <dbReference type="ARBA" id="ARBA00003747"/>
    </source>
</evidence>
<dbReference type="EMBL" id="JABEYC010000641">
    <property type="protein sequence ID" value="KAF4975445.1"/>
    <property type="molecule type" value="Genomic_DNA"/>
</dbReference>
<evidence type="ECO:0000256" key="2">
    <source>
        <dbReference type="ARBA" id="ARBA00011534"/>
    </source>
</evidence>
<evidence type="ECO:0000313" key="11">
    <source>
        <dbReference type="EMBL" id="KAF4975445.1"/>
    </source>
</evidence>
<dbReference type="PANTHER" id="PTHR44167">
    <property type="entry name" value="OVARIAN-SPECIFIC SERINE/THREONINE-PROTEIN KINASE LOK-RELATED"/>
    <property type="match status" value="1"/>
</dbReference>
<dbReference type="GO" id="GO:0005634">
    <property type="term" value="C:nucleus"/>
    <property type="evidence" value="ECO:0007669"/>
    <property type="project" value="TreeGrafter"/>
</dbReference>
<comment type="catalytic activity">
    <reaction evidence="8">
        <text>L-threonyl-[protein] + ATP = O-phospho-L-threonyl-[protein] + ADP + H(+)</text>
        <dbReference type="Rhea" id="RHEA:46608"/>
        <dbReference type="Rhea" id="RHEA-COMP:11060"/>
        <dbReference type="Rhea" id="RHEA-COMP:11605"/>
        <dbReference type="ChEBI" id="CHEBI:15378"/>
        <dbReference type="ChEBI" id="CHEBI:30013"/>
        <dbReference type="ChEBI" id="CHEBI:30616"/>
        <dbReference type="ChEBI" id="CHEBI:61977"/>
        <dbReference type="ChEBI" id="CHEBI:456216"/>
        <dbReference type="EC" id="2.7.11.1"/>
    </reaction>
</comment>
<dbReference type="EC" id="2.7.11.1" evidence="3"/>
<evidence type="ECO:0000256" key="6">
    <source>
        <dbReference type="ARBA" id="ARBA00030980"/>
    </source>
</evidence>
<dbReference type="Gene3D" id="1.10.510.10">
    <property type="entry name" value="Transferase(Phosphotransferase) domain 1"/>
    <property type="match status" value="1"/>
</dbReference>
<evidence type="ECO:0000313" key="12">
    <source>
        <dbReference type="Proteomes" id="UP000635477"/>
    </source>
</evidence>
<reference evidence="11" key="1">
    <citation type="journal article" date="2020" name="BMC Genomics">
        <title>Correction to: Identification and distribution of gene clusters required for synthesis of sphingolipid metabolism inhibitors in diverse species of the filamentous fungus Fusarium.</title>
        <authorList>
            <person name="Kim H.S."/>
            <person name="Lohmar J.M."/>
            <person name="Busman M."/>
            <person name="Brown D.W."/>
            <person name="Naumann T.A."/>
            <person name="Divon H.H."/>
            <person name="Lysoe E."/>
            <person name="Uhlig S."/>
            <person name="Proctor R.H."/>
        </authorList>
    </citation>
    <scope>NUCLEOTIDE SEQUENCE</scope>
    <source>
        <strain evidence="11">NRRL 22465</strain>
    </source>
</reference>